<accession>A0A1H7RDW2</accession>
<sequence length="94" mass="10040">MLMALSGAFLRRPDPGFARLFEKELAGREAAPLSNDISDALIPALAPKASHFGNAALWSNAVIMALATCFAIPSCANRLTWGIFADSLYRVVGM</sequence>
<name>A0A1H7RDW2_9PROT</name>
<protein>
    <submittedName>
        <fullName evidence="1">Uncharacterized protein</fullName>
    </submittedName>
</protein>
<organism evidence="1 2">
    <name type="scientific">Nitrosovibrio tenuis</name>
    <dbReference type="NCBI Taxonomy" id="1233"/>
    <lineage>
        <taxon>Bacteria</taxon>
        <taxon>Pseudomonadati</taxon>
        <taxon>Pseudomonadota</taxon>
        <taxon>Betaproteobacteria</taxon>
        <taxon>Nitrosomonadales</taxon>
        <taxon>Nitrosomonadaceae</taxon>
        <taxon>Nitrosovibrio</taxon>
    </lineage>
</organism>
<gene>
    <name evidence="1" type="ORF">SAMN05216387_11641</name>
</gene>
<dbReference type="EMBL" id="FOBH01000016">
    <property type="protein sequence ID" value="SEL58148.1"/>
    <property type="molecule type" value="Genomic_DNA"/>
</dbReference>
<reference evidence="1 2" key="1">
    <citation type="submission" date="2016-10" db="EMBL/GenBank/DDBJ databases">
        <authorList>
            <person name="de Groot N.N."/>
        </authorList>
    </citation>
    <scope>NUCLEOTIDE SEQUENCE [LARGE SCALE GENOMIC DNA]</scope>
    <source>
        <strain evidence="1 2">Nv1</strain>
    </source>
</reference>
<dbReference type="STRING" id="1233.SAMN05216387_11641"/>
<evidence type="ECO:0000313" key="2">
    <source>
        <dbReference type="Proteomes" id="UP000198620"/>
    </source>
</evidence>
<dbReference type="Proteomes" id="UP000198620">
    <property type="component" value="Unassembled WGS sequence"/>
</dbReference>
<dbReference type="AlphaFoldDB" id="A0A1H7RDW2"/>
<evidence type="ECO:0000313" key="1">
    <source>
        <dbReference type="EMBL" id="SEL58148.1"/>
    </source>
</evidence>
<keyword evidence="2" id="KW-1185">Reference proteome</keyword>
<proteinExistence type="predicted"/>